<accession>A0AC58TU72</accession>
<reference evidence="2" key="2">
    <citation type="submission" date="2025-08" db="UniProtKB">
        <authorList>
            <consortium name="RefSeq"/>
        </authorList>
    </citation>
    <scope>IDENTIFICATION</scope>
    <source>
        <tissue evidence="2">Leaf</tissue>
    </source>
</reference>
<keyword evidence="1" id="KW-1185">Reference proteome</keyword>
<name>A0AC58TU72_TOBAC</name>
<evidence type="ECO:0000313" key="2">
    <source>
        <dbReference type="RefSeq" id="XP_075100772.1"/>
    </source>
</evidence>
<organism evidence="1 2">
    <name type="scientific">Nicotiana tabacum</name>
    <name type="common">Common tobacco</name>
    <dbReference type="NCBI Taxonomy" id="4097"/>
    <lineage>
        <taxon>Eukaryota</taxon>
        <taxon>Viridiplantae</taxon>
        <taxon>Streptophyta</taxon>
        <taxon>Embryophyta</taxon>
        <taxon>Tracheophyta</taxon>
        <taxon>Spermatophyta</taxon>
        <taxon>Magnoliopsida</taxon>
        <taxon>eudicotyledons</taxon>
        <taxon>Gunneridae</taxon>
        <taxon>Pentapetalae</taxon>
        <taxon>asterids</taxon>
        <taxon>lamiids</taxon>
        <taxon>Solanales</taxon>
        <taxon>Solanaceae</taxon>
        <taxon>Nicotianoideae</taxon>
        <taxon>Nicotianeae</taxon>
        <taxon>Nicotiana</taxon>
    </lineage>
</organism>
<dbReference type="Proteomes" id="UP000790787">
    <property type="component" value="Chromosome 3"/>
</dbReference>
<sequence>MAVKLVVGGLTLSVISACAPQEGLSEAVKRQFGEDLDEVVHGILCTEKILLKGILMAISRLMLGVTMMCMEGSDLEMAGTSLLDFARAFDLVVVNSSPSKREEHLVTFRSIVART</sequence>
<proteinExistence type="predicted"/>
<dbReference type="RefSeq" id="XP_075100772.1">
    <property type="nucleotide sequence ID" value="XM_075244671.1"/>
</dbReference>
<gene>
    <name evidence="2" type="primary">LOC142176622</name>
</gene>
<protein>
    <submittedName>
        <fullName evidence="2">Uncharacterized protein LOC142176622</fullName>
    </submittedName>
</protein>
<reference evidence="1" key="1">
    <citation type="journal article" date="2014" name="Nat. Commun.">
        <title>The tobacco genome sequence and its comparison with those of tomato and potato.</title>
        <authorList>
            <person name="Sierro N."/>
            <person name="Battey J.N."/>
            <person name="Ouadi S."/>
            <person name="Bakaher N."/>
            <person name="Bovet L."/>
            <person name="Willig A."/>
            <person name="Goepfert S."/>
            <person name="Peitsch M.C."/>
            <person name="Ivanov N.V."/>
        </authorList>
    </citation>
    <scope>NUCLEOTIDE SEQUENCE [LARGE SCALE GENOMIC DNA]</scope>
</reference>
<evidence type="ECO:0000313" key="1">
    <source>
        <dbReference type="Proteomes" id="UP000790787"/>
    </source>
</evidence>